<dbReference type="Gene3D" id="2.60.40.1260">
    <property type="entry name" value="Lamin Tail domain"/>
    <property type="match status" value="1"/>
</dbReference>
<dbReference type="SUPFAM" id="SSF74853">
    <property type="entry name" value="Lamin A/C globular tail domain"/>
    <property type="match status" value="1"/>
</dbReference>
<evidence type="ECO:0000256" key="1">
    <source>
        <dbReference type="SAM" id="SignalP"/>
    </source>
</evidence>
<dbReference type="Pfam" id="PF00932">
    <property type="entry name" value="LTD"/>
    <property type="match status" value="1"/>
</dbReference>
<protein>
    <recommendedName>
        <fullName evidence="2">LTD domain-containing protein</fullName>
    </recommendedName>
</protein>
<name>S4XBI4_9CORY</name>
<organism evidence="3 4">
    <name type="scientific">Corynebacterium terpenotabidum Y-11</name>
    <dbReference type="NCBI Taxonomy" id="1200352"/>
    <lineage>
        <taxon>Bacteria</taxon>
        <taxon>Bacillati</taxon>
        <taxon>Actinomycetota</taxon>
        <taxon>Actinomycetes</taxon>
        <taxon>Mycobacteriales</taxon>
        <taxon>Corynebacteriaceae</taxon>
        <taxon>Corynebacterium</taxon>
    </lineage>
</organism>
<dbReference type="RefSeq" id="WP_020440820.1">
    <property type="nucleotide sequence ID" value="NC_021663.1"/>
</dbReference>
<dbReference type="STRING" id="1200352.A606_04040"/>
<keyword evidence="4" id="KW-1185">Reference proteome</keyword>
<dbReference type="Pfam" id="PF13449">
    <property type="entry name" value="Phytase-like"/>
    <property type="match status" value="1"/>
</dbReference>
<dbReference type="InterPro" id="IPR036415">
    <property type="entry name" value="Lamin_tail_dom_sf"/>
</dbReference>
<dbReference type="KEGG" id="cter:A606_04040"/>
<accession>S4XBI4</accession>
<sequence length="429" mass="44178">MTLLRATTAVLATVVLLSPAVVACGSGDARGGVVLNEINTDGGGDGDWVELANTGTTDSVDVSGWGLADDDHDPLTVPADSVIEPGGYLVVYTEPDFGLGTTDSLTLTDADGTEIDSTSWSETTTAVLARVPDLTGDFADTATPTPGLSNDLDPWPADPLDTGAADLTGDYAADFTDADMSGVDIADDGTAYVVNNAEGTLYVLTPGEGDSWSVDGRYQLRYPDGSGHPDAEGVTVGPDGSLYVATERDGDDDQVSRPSVLRFDIPTDSGDGELTATDEWNLSDLTGELDANEGLEAISWISDAATPDTVAVGVEGTAEVLILSLGTAEPVLVQRYVTPLAGVMGSDYDAATGELTVLCDETCGGASQVLTAVDGQFVPASDALNARPETMDNVGNEGYAHATTADGTERFLWTDDSATGEVSLRGAVR</sequence>
<dbReference type="OrthoDB" id="5380360at2"/>
<dbReference type="EMBL" id="CP003696">
    <property type="protein sequence ID" value="AGP30457.1"/>
    <property type="molecule type" value="Genomic_DNA"/>
</dbReference>
<evidence type="ECO:0000313" key="3">
    <source>
        <dbReference type="EMBL" id="AGP30457.1"/>
    </source>
</evidence>
<dbReference type="PROSITE" id="PS51841">
    <property type="entry name" value="LTD"/>
    <property type="match status" value="1"/>
</dbReference>
<gene>
    <name evidence="3" type="ORF">A606_04040</name>
</gene>
<feature type="signal peptide" evidence="1">
    <location>
        <begin position="1"/>
        <end position="23"/>
    </location>
</feature>
<dbReference type="HOGENOM" id="CLU_027057_1_0_11"/>
<proteinExistence type="predicted"/>
<reference evidence="3 4" key="1">
    <citation type="submission" date="2012-06" db="EMBL/GenBank/DDBJ databases">
        <title>Complete genome sequence of Corynebacterium terpenotabidum Y-11 (=DSM 44721).</title>
        <authorList>
            <person name="Ruckert C."/>
            <person name="Albersmeier A."/>
            <person name="Al-Dilaimi A."/>
            <person name="Szczepanowski R."/>
            <person name="Kalinowski J."/>
        </authorList>
    </citation>
    <scope>NUCLEOTIDE SEQUENCE [LARGE SCALE GENOMIC DNA]</scope>
    <source>
        <strain evidence="3 4">Y-11</strain>
    </source>
</reference>
<feature type="chain" id="PRO_5039153085" description="LTD domain-containing protein" evidence="1">
    <location>
        <begin position="24"/>
        <end position="429"/>
    </location>
</feature>
<dbReference type="InterPro" id="IPR011041">
    <property type="entry name" value="Quinoprot_gluc/sorb_DH_b-prop"/>
</dbReference>
<dbReference type="SUPFAM" id="SSF50952">
    <property type="entry name" value="Soluble quinoprotein glucose dehydrogenase"/>
    <property type="match status" value="1"/>
</dbReference>
<evidence type="ECO:0000259" key="2">
    <source>
        <dbReference type="PROSITE" id="PS51841"/>
    </source>
</evidence>
<dbReference type="eggNOG" id="COG3204">
    <property type="taxonomic scope" value="Bacteria"/>
</dbReference>
<dbReference type="PATRIC" id="fig|1200352.3.peg.816"/>
<dbReference type="InterPro" id="IPR027372">
    <property type="entry name" value="Phytase-like_dom"/>
</dbReference>
<feature type="domain" description="LTD" evidence="2">
    <location>
        <begin position="29"/>
        <end position="122"/>
    </location>
</feature>
<dbReference type="AlphaFoldDB" id="S4XBI4"/>
<keyword evidence="1" id="KW-0732">Signal</keyword>
<evidence type="ECO:0000313" key="4">
    <source>
        <dbReference type="Proteomes" id="UP000014809"/>
    </source>
</evidence>
<dbReference type="PROSITE" id="PS51257">
    <property type="entry name" value="PROKAR_LIPOPROTEIN"/>
    <property type="match status" value="1"/>
</dbReference>
<dbReference type="Proteomes" id="UP000014809">
    <property type="component" value="Chromosome"/>
</dbReference>
<dbReference type="InterPro" id="IPR001322">
    <property type="entry name" value="Lamin_tail_dom"/>
</dbReference>